<accession>A0ACB9R764</accession>
<dbReference type="EMBL" id="CM042883">
    <property type="protein sequence ID" value="KAI4374941.1"/>
    <property type="molecule type" value="Genomic_DNA"/>
</dbReference>
<evidence type="ECO:0000313" key="1">
    <source>
        <dbReference type="EMBL" id="KAI4374941.1"/>
    </source>
</evidence>
<protein>
    <submittedName>
        <fullName evidence="1">Uncharacterized protein</fullName>
    </submittedName>
</protein>
<evidence type="ECO:0000313" key="2">
    <source>
        <dbReference type="Proteomes" id="UP001057402"/>
    </source>
</evidence>
<dbReference type="Proteomes" id="UP001057402">
    <property type="component" value="Chromosome 4"/>
</dbReference>
<comment type="caution">
    <text evidence="1">The sequence shown here is derived from an EMBL/GenBank/DDBJ whole genome shotgun (WGS) entry which is preliminary data.</text>
</comment>
<organism evidence="1 2">
    <name type="scientific">Melastoma candidum</name>
    <dbReference type="NCBI Taxonomy" id="119954"/>
    <lineage>
        <taxon>Eukaryota</taxon>
        <taxon>Viridiplantae</taxon>
        <taxon>Streptophyta</taxon>
        <taxon>Embryophyta</taxon>
        <taxon>Tracheophyta</taxon>
        <taxon>Spermatophyta</taxon>
        <taxon>Magnoliopsida</taxon>
        <taxon>eudicotyledons</taxon>
        <taxon>Gunneridae</taxon>
        <taxon>Pentapetalae</taxon>
        <taxon>rosids</taxon>
        <taxon>malvids</taxon>
        <taxon>Myrtales</taxon>
        <taxon>Melastomataceae</taxon>
        <taxon>Melastomatoideae</taxon>
        <taxon>Melastomateae</taxon>
        <taxon>Melastoma</taxon>
    </lineage>
</organism>
<gene>
    <name evidence="1" type="ORF">MLD38_012873</name>
</gene>
<reference evidence="2" key="1">
    <citation type="journal article" date="2023" name="Front. Plant Sci.">
        <title>Chromosomal-level genome assembly of Melastoma candidum provides insights into trichome evolution.</title>
        <authorList>
            <person name="Zhong Y."/>
            <person name="Wu W."/>
            <person name="Sun C."/>
            <person name="Zou P."/>
            <person name="Liu Y."/>
            <person name="Dai S."/>
            <person name="Zhou R."/>
        </authorList>
    </citation>
    <scope>NUCLEOTIDE SEQUENCE [LARGE SCALE GENOMIC DNA]</scope>
</reference>
<proteinExistence type="predicted"/>
<name>A0ACB9R764_9MYRT</name>
<keyword evidence="2" id="KW-1185">Reference proteome</keyword>
<sequence>MDSLWTGGGPHKTGETRSQDVIKDKRFSPLSSSAPSSHFPLPGRGSSPILMSVSRVIRSGWSYDPCGEAFYDISGRVVSTPL</sequence>